<dbReference type="PANTHER" id="PTHR15020">
    <property type="entry name" value="FLAVIN REDUCTASE-RELATED"/>
    <property type="match status" value="1"/>
</dbReference>
<dbReference type="EMBL" id="JAADJS010000003">
    <property type="protein sequence ID" value="NGX88597.1"/>
    <property type="molecule type" value="Genomic_DNA"/>
</dbReference>
<comment type="caution">
    <text evidence="2">The sequence shown here is derived from an EMBL/GenBank/DDBJ whole genome shotgun (WGS) entry which is preliminary data.</text>
</comment>
<dbReference type="PANTHER" id="PTHR15020:SF50">
    <property type="entry name" value="UPF0659 PROTEIN YMR090W"/>
    <property type="match status" value="1"/>
</dbReference>
<accession>A0A6M2B8N5</accession>
<dbReference type="Proteomes" id="UP000476696">
    <property type="component" value="Unassembled WGS sequence"/>
</dbReference>
<gene>
    <name evidence="2" type="ORF">GW579_16080</name>
</gene>
<dbReference type="AlphaFoldDB" id="A0A6M2B8N5"/>
<evidence type="ECO:0000313" key="3">
    <source>
        <dbReference type="Proteomes" id="UP000476696"/>
    </source>
</evidence>
<protein>
    <submittedName>
        <fullName evidence="2">SDR family oxidoreductase</fullName>
    </submittedName>
</protein>
<dbReference type="Pfam" id="PF13460">
    <property type="entry name" value="NAD_binding_10"/>
    <property type="match status" value="1"/>
</dbReference>
<name>A0A6M2B8N5_9GAMM</name>
<proteinExistence type="predicted"/>
<dbReference type="InterPro" id="IPR016040">
    <property type="entry name" value="NAD(P)-bd_dom"/>
</dbReference>
<dbReference type="RefSeq" id="WP_165060147.1">
    <property type="nucleotide sequence ID" value="NZ_JAADJS010000003.1"/>
</dbReference>
<organism evidence="2 3">
    <name type="scientific">Rahnella contaminans</name>
    <dbReference type="NCBI Taxonomy" id="2703882"/>
    <lineage>
        <taxon>Bacteria</taxon>
        <taxon>Pseudomonadati</taxon>
        <taxon>Pseudomonadota</taxon>
        <taxon>Gammaproteobacteria</taxon>
        <taxon>Enterobacterales</taxon>
        <taxon>Yersiniaceae</taxon>
        <taxon>Rahnella</taxon>
    </lineage>
</organism>
<dbReference type="SUPFAM" id="SSF51735">
    <property type="entry name" value="NAD(P)-binding Rossmann-fold domains"/>
    <property type="match status" value="1"/>
</dbReference>
<reference evidence="2 3" key="2">
    <citation type="submission" date="2020-03" db="EMBL/GenBank/DDBJ databases">
        <title>Rahnella aceri sp. nov., isoated from traditional Jeju Makgeolli.</title>
        <authorList>
            <person name="Kim I.S."/>
            <person name="Jeon D."/>
        </authorList>
    </citation>
    <scope>NUCLEOTIDE SEQUENCE [LARGE SCALE GENOMIC DNA]</scope>
    <source>
        <strain evidence="2 3">Lac-M11</strain>
    </source>
</reference>
<reference evidence="2 3" key="1">
    <citation type="submission" date="2020-01" db="EMBL/GenBank/DDBJ databases">
        <authorList>
            <person name="Lee S.D."/>
        </authorList>
    </citation>
    <scope>NUCLEOTIDE SEQUENCE [LARGE SCALE GENOMIC DNA]</scope>
    <source>
        <strain evidence="2 3">Lac-M11</strain>
    </source>
</reference>
<feature type="domain" description="NAD(P)-binding" evidence="1">
    <location>
        <begin position="8"/>
        <end position="186"/>
    </location>
</feature>
<dbReference type="InterPro" id="IPR036291">
    <property type="entry name" value="NAD(P)-bd_dom_sf"/>
</dbReference>
<keyword evidence="3" id="KW-1185">Reference proteome</keyword>
<dbReference type="Gene3D" id="3.40.50.720">
    <property type="entry name" value="NAD(P)-binding Rossmann-like Domain"/>
    <property type="match status" value="1"/>
</dbReference>
<evidence type="ECO:0000313" key="2">
    <source>
        <dbReference type="EMBL" id="NGX88597.1"/>
    </source>
</evidence>
<evidence type="ECO:0000259" key="1">
    <source>
        <dbReference type="Pfam" id="PF13460"/>
    </source>
</evidence>
<sequence length="207" mass="21913">MNTLLIFGAGSGVGAELVALSAQERPVVALIRNPQQAETLRAAGVTVITGDALNPEDVLQACQMAGAEAQIVSTLGGKLSDYTANRLIVDTAEKTGIRQMLLVTSIGCGNSWPTLSDRAKQAFGQAVREKSLAESWLQTSTLAWCILRPGGLMNGEATGKAHLIETEAHGRVRRADVALHIRQLLTTGAGWGEVYALCDASLEGERF</sequence>